<feature type="compositionally biased region" description="Low complexity" evidence="1">
    <location>
        <begin position="96"/>
        <end position="119"/>
    </location>
</feature>
<dbReference type="Gene3D" id="3.40.720.10">
    <property type="entry name" value="Alkaline Phosphatase, subunit A"/>
    <property type="match status" value="1"/>
</dbReference>
<accession>A0A915EQX2</accession>
<sequence>MGDNLHNTTNFFKRLAANPPELKKMTNFTFSPSNSTLLIKDEFTKAHKCRYRCIHPVDDYQFHADEWKELAHLFNQTVTSYNNLYYQIYRPPINLTPQQETSSTQQPSTTLRPSSTPQSILKQQPTSENEKKREKKGFGVHIVVIDSVSRSNFIRSLPHTMYLLKEEFEAISFDHLNKAGLNSMPNAFGFLFGRQMESVPKSPFNNETLLPDPGYDRPTICNKNLDNETSSLFLIFKNLGYRMMMAEDWARGALNWPGCLGFKVKPCDHYMRPFQIRLAELGAGKYEKSQCREAYLSLLDYLKQFVDVYKDEQEKFSITWMSYLTHDYLNQLHHADDTFYNFFKEVQPKMEDSFVFFMGDHGLRFGGHRYTATGIMEDNNPGLFIAIARSSHTWDDTDWDTEWKADEYPEAFHGSSLFTPLQNSPEIVQLYASLFLTVNLAIATVEKLNKDIAKYKYEDKCVILSLDDSKDRVLKLEELQMEKLDTDEEKGKMQLLAHSESAFRPSLAEANLLAS</sequence>
<dbReference type="AlphaFoldDB" id="A0A915EQX2"/>
<proteinExistence type="predicted"/>
<evidence type="ECO:0000256" key="1">
    <source>
        <dbReference type="SAM" id="MobiDB-lite"/>
    </source>
</evidence>
<name>A0A915EQX2_9BILA</name>
<feature type="region of interest" description="Disordered" evidence="1">
    <location>
        <begin position="96"/>
        <end position="134"/>
    </location>
</feature>
<dbReference type="CDD" id="cd16021">
    <property type="entry name" value="ALP_like"/>
    <property type="match status" value="1"/>
</dbReference>
<evidence type="ECO:0000313" key="3">
    <source>
        <dbReference type="WBParaSite" id="jg885"/>
    </source>
</evidence>
<dbReference type="Pfam" id="PF02995">
    <property type="entry name" value="DUF229"/>
    <property type="match status" value="1"/>
</dbReference>
<dbReference type="InterPro" id="IPR017850">
    <property type="entry name" value="Alkaline_phosphatase_core_sf"/>
</dbReference>
<evidence type="ECO:0000313" key="2">
    <source>
        <dbReference type="Proteomes" id="UP000887574"/>
    </source>
</evidence>
<dbReference type="Proteomes" id="UP000887574">
    <property type="component" value="Unplaced"/>
</dbReference>
<protein>
    <submittedName>
        <fullName evidence="3">Sulfatase N-terminal domain-containing protein</fullName>
    </submittedName>
</protein>
<dbReference type="PANTHER" id="PTHR10974:SF75">
    <property type="entry name" value="SULFATASE DOMAIN-CONTAINING PROTEIN"/>
    <property type="match status" value="1"/>
</dbReference>
<dbReference type="PANTHER" id="PTHR10974">
    <property type="entry name" value="FI08016P-RELATED"/>
    <property type="match status" value="1"/>
</dbReference>
<dbReference type="WBParaSite" id="jg885">
    <property type="protein sequence ID" value="jg885"/>
    <property type="gene ID" value="jg885"/>
</dbReference>
<dbReference type="SUPFAM" id="SSF53649">
    <property type="entry name" value="Alkaline phosphatase-like"/>
    <property type="match status" value="1"/>
</dbReference>
<reference evidence="3" key="1">
    <citation type="submission" date="2022-11" db="UniProtKB">
        <authorList>
            <consortium name="WormBaseParasite"/>
        </authorList>
    </citation>
    <scope>IDENTIFICATION</scope>
</reference>
<keyword evidence="2" id="KW-1185">Reference proteome</keyword>
<dbReference type="GO" id="GO:0005615">
    <property type="term" value="C:extracellular space"/>
    <property type="evidence" value="ECO:0007669"/>
    <property type="project" value="TreeGrafter"/>
</dbReference>
<dbReference type="InterPro" id="IPR004245">
    <property type="entry name" value="DUF229"/>
</dbReference>
<organism evidence="2 3">
    <name type="scientific">Ditylenchus dipsaci</name>
    <dbReference type="NCBI Taxonomy" id="166011"/>
    <lineage>
        <taxon>Eukaryota</taxon>
        <taxon>Metazoa</taxon>
        <taxon>Ecdysozoa</taxon>
        <taxon>Nematoda</taxon>
        <taxon>Chromadorea</taxon>
        <taxon>Rhabditida</taxon>
        <taxon>Tylenchina</taxon>
        <taxon>Tylenchomorpha</taxon>
        <taxon>Sphaerularioidea</taxon>
        <taxon>Anguinidae</taxon>
        <taxon>Anguininae</taxon>
        <taxon>Ditylenchus</taxon>
    </lineage>
</organism>